<evidence type="ECO:0000313" key="1">
    <source>
        <dbReference type="EMBL" id="PIP23249.1"/>
    </source>
</evidence>
<evidence type="ECO:0000313" key="2">
    <source>
        <dbReference type="Proteomes" id="UP000230273"/>
    </source>
</evidence>
<proteinExistence type="predicted"/>
<reference evidence="1 2" key="1">
    <citation type="submission" date="2017-09" db="EMBL/GenBank/DDBJ databases">
        <title>Depth-based differentiation of microbial function through sediment-hosted aquifers and enrichment of novel symbionts in the deep terrestrial subsurface.</title>
        <authorList>
            <person name="Probst A.J."/>
            <person name="Ladd B."/>
            <person name="Jarett J.K."/>
            <person name="Geller-Mcgrath D.E."/>
            <person name="Sieber C.M."/>
            <person name="Emerson J.B."/>
            <person name="Anantharaman K."/>
            <person name="Thomas B.C."/>
            <person name="Malmstrom R."/>
            <person name="Stieglmeier M."/>
            <person name="Klingl A."/>
            <person name="Woyke T."/>
            <person name="Ryan C.M."/>
            <person name="Banfield J.F."/>
        </authorList>
    </citation>
    <scope>NUCLEOTIDE SEQUENCE [LARGE SCALE GENOMIC DNA]</scope>
    <source>
        <strain evidence="1">CG23_combo_of_CG06-09_8_20_14_all_38_19</strain>
    </source>
</reference>
<name>A0A2G9YVN3_9BACT</name>
<accession>A0A2G9YVN3</accession>
<sequence length="78" mass="8411">MTTQSITSGQEKQIVRFGSDAVEAALKSLALDKDGAQRVIEHGDEFASEIRNAAHAVLQNLSLKGEEVSSNLYIPRGL</sequence>
<gene>
    <name evidence="1" type="ORF">COX36_04325</name>
</gene>
<dbReference type="AlphaFoldDB" id="A0A2G9YVN3"/>
<organism evidence="1 2">
    <name type="scientific">Candidatus Nealsonbacteria bacterium CG23_combo_of_CG06-09_8_20_14_all_38_19</name>
    <dbReference type="NCBI Taxonomy" id="1974721"/>
    <lineage>
        <taxon>Bacteria</taxon>
        <taxon>Candidatus Nealsoniibacteriota</taxon>
    </lineage>
</organism>
<comment type="caution">
    <text evidence="1">The sequence shown here is derived from an EMBL/GenBank/DDBJ whole genome shotgun (WGS) entry which is preliminary data.</text>
</comment>
<dbReference type="Proteomes" id="UP000230273">
    <property type="component" value="Unassembled WGS sequence"/>
</dbReference>
<dbReference type="EMBL" id="PCRP01000069">
    <property type="protein sequence ID" value="PIP23249.1"/>
    <property type="molecule type" value="Genomic_DNA"/>
</dbReference>
<protein>
    <submittedName>
        <fullName evidence="1">Uncharacterized protein</fullName>
    </submittedName>
</protein>